<dbReference type="Proteomes" id="UP000029719">
    <property type="component" value="Unassembled WGS sequence"/>
</dbReference>
<evidence type="ECO:0000313" key="3">
    <source>
        <dbReference type="Proteomes" id="UP000029719"/>
    </source>
</evidence>
<reference evidence="2 3" key="1">
    <citation type="submission" date="2014-09" db="EMBL/GenBank/DDBJ databases">
        <title>Genome sequence of Pseudomonas lutea strain DSM 17257T.</title>
        <authorList>
            <person name="Kwak Y."/>
            <person name="Shin J.-H."/>
        </authorList>
    </citation>
    <scope>NUCLEOTIDE SEQUENCE [LARGE SCALE GENOMIC DNA]</scope>
    <source>
        <strain evidence="2 3">DSM 17257</strain>
    </source>
</reference>
<evidence type="ECO:0000256" key="1">
    <source>
        <dbReference type="SAM" id="SignalP"/>
    </source>
</evidence>
<feature type="signal peptide" evidence="1">
    <location>
        <begin position="1"/>
        <end position="26"/>
    </location>
</feature>
<dbReference type="AlphaFoldDB" id="A0A9X0EI96"/>
<name>A0A9X0EI96_9PSED</name>
<gene>
    <name evidence="2" type="ORF">LT42_10410</name>
</gene>
<accession>A0A9X0EI96</accession>
<keyword evidence="1" id="KW-0732">Signal</keyword>
<dbReference type="OrthoDB" id="6959344at2"/>
<dbReference type="RefSeq" id="WP_037012035.1">
    <property type="nucleotide sequence ID" value="NZ_JRMB01000001.1"/>
</dbReference>
<evidence type="ECO:0000313" key="2">
    <source>
        <dbReference type="EMBL" id="KGF66275.1"/>
    </source>
</evidence>
<dbReference type="EMBL" id="JRMB01000001">
    <property type="protein sequence ID" value="KGF66275.1"/>
    <property type="molecule type" value="Genomic_DNA"/>
</dbReference>
<organism evidence="2 3">
    <name type="scientific">Pseudomonas lutea</name>
    <dbReference type="NCBI Taxonomy" id="243924"/>
    <lineage>
        <taxon>Bacteria</taxon>
        <taxon>Pseudomonadati</taxon>
        <taxon>Pseudomonadota</taxon>
        <taxon>Gammaproteobacteria</taxon>
        <taxon>Pseudomonadales</taxon>
        <taxon>Pseudomonadaceae</taxon>
        <taxon>Pseudomonas</taxon>
    </lineage>
</organism>
<comment type="caution">
    <text evidence="2">The sequence shown here is derived from an EMBL/GenBank/DDBJ whole genome shotgun (WGS) entry which is preliminary data.</text>
</comment>
<proteinExistence type="predicted"/>
<feature type="chain" id="PRO_5040761426" description="Lipoprotein" evidence="1">
    <location>
        <begin position="27"/>
        <end position="186"/>
    </location>
</feature>
<sequence length="186" mass="20161">MLCSQHLFAISLIGSLVGCSSLPAEMALNSPVYDEKNAGLVVGALLEGGPYGTYLEFRDTKSNQTYGWGPKDDYAAWLPAGDYEVSGLGNRQGLMGAYSKPLRFTVTQGQLNYLGEMVYGCSAVAQPVAVYGVKNCGFLALGECSVPRPSVNVCVVDRQDQAIRHFLQEHPERQALPVHNAVMSRR</sequence>
<evidence type="ECO:0008006" key="4">
    <source>
        <dbReference type="Google" id="ProtNLM"/>
    </source>
</evidence>
<protein>
    <recommendedName>
        <fullName evidence="4">Lipoprotein</fullName>
    </recommendedName>
</protein>